<dbReference type="Proteomes" id="UP000492821">
    <property type="component" value="Unassembled WGS sequence"/>
</dbReference>
<organism evidence="2 3">
    <name type="scientific">Panagrellus redivivus</name>
    <name type="common">Microworm</name>
    <dbReference type="NCBI Taxonomy" id="6233"/>
    <lineage>
        <taxon>Eukaryota</taxon>
        <taxon>Metazoa</taxon>
        <taxon>Ecdysozoa</taxon>
        <taxon>Nematoda</taxon>
        <taxon>Chromadorea</taxon>
        <taxon>Rhabditida</taxon>
        <taxon>Tylenchina</taxon>
        <taxon>Panagrolaimomorpha</taxon>
        <taxon>Panagrolaimoidea</taxon>
        <taxon>Panagrolaimidae</taxon>
        <taxon>Panagrellus</taxon>
    </lineage>
</organism>
<name>A0A7E4W9N7_PANRE</name>
<evidence type="ECO:0000313" key="2">
    <source>
        <dbReference type="Proteomes" id="UP000492821"/>
    </source>
</evidence>
<evidence type="ECO:0000256" key="1">
    <source>
        <dbReference type="SAM" id="SignalP"/>
    </source>
</evidence>
<feature type="signal peptide" evidence="1">
    <location>
        <begin position="1"/>
        <end position="17"/>
    </location>
</feature>
<dbReference type="AlphaFoldDB" id="A0A7E4W9N7"/>
<feature type="chain" id="PRO_5028861451" evidence="1">
    <location>
        <begin position="18"/>
        <end position="74"/>
    </location>
</feature>
<proteinExistence type="predicted"/>
<sequence>MTKILLLLAFFTIATVAVELPDACFTESELFPTYYGLNLTCYGGNLEEILEYVIGEPHRVTTLTIKNYRPRIRM</sequence>
<protein>
    <submittedName>
        <fullName evidence="3">Uncharacterized protein</fullName>
    </submittedName>
</protein>
<keyword evidence="2" id="KW-1185">Reference proteome</keyword>
<reference evidence="2" key="1">
    <citation type="journal article" date="2013" name="Genetics">
        <title>The draft genome and transcriptome of Panagrellus redivivus are shaped by the harsh demands of a free-living lifestyle.</title>
        <authorList>
            <person name="Srinivasan J."/>
            <person name="Dillman A.R."/>
            <person name="Macchietto M.G."/>
            <person name="Heikkinen L."/>
            <person name="Lakso M."/>
            <person name="Fracchia K.M."/>
            <person name="Antoshechkin I."/>
            <person name="Mortazavi A."/>
            <person name="Wong G."/>
            <person name="Sternberg P.W."/>
        </authorList>
    </citation>
    <scope>NUCLEOTIDE SEQUENCE [LARGE SCALE GENOMIC DNA]</scope>
    <source>
        <strain evidence="2">MT8872</strain>
    </source>
</reference>
<keyword evidence="1" id="KW-0732">Signal</keyword>
<reference evidence="3" key="2">
    <citation type="submission" date="2020-10" db="UniProtKB">
        <authorList>
            <consortium name="WormBaseParasite"/>
        </authorList>
    </citation>
    <scope>IDENTIFICATION</scope>
</reference>
<evidence type="ECO:0000313" key="3">
    <source>
        <dbReference type="WBParaSite" id="Pan_g8599.t1"/>
    </source>
</evidence>
<dbReference type="WBParaSite" id="Pan_g8599.t1">
    <property type="protein sequence ID" value="Pan_g8599.t1"/>
    <property type="gene ID" value="Pan_g8599"/>
</dbReference>
<accession>A0A7E4W9N7</accession>